<comment type="caution">
    <text evidence="2">The sequence shown here is derived from an EMBL/GenBank/DDBJ whole genome shotgun (WGS) entry which is preliminary data.</text>
</comment>
<keyword evidence="1" id="KW-0812">Transmembrane</keyword>
<reference evidence="2 3" key="1">
    <citation type="submission" date="2006-09" db="EMBL/GenBank/DDBJ databases">
        <authorList>
            <person name="Emerson D."/>
            <person name="Ferriera S."/>
            <person name="Johnson J."/>
            <person name="Kravitz S."/>
            <person name="Halpern A."/>
            <person name="Remington K."/>
            <person name="Beeson K."/>
            <person name="Tran B."/>
            <person name="Rogers Y.-H."/>
            <person name="Friedman R."/>
            <person name="Venter J.C."/>
        </authorList>
    </citation>
    <scope>NUCLEOTIDE SEQUENCE [LARGE SCALE GENOMIC DNA]</scope>
    <source>
        <strain evidence="2 3">PV-1</strain>
    </source>
</reference>
<protein>
    <submittedName>
        <fullName evidence="2">Uncharacterized protein</fullName>
    </submittedName>
</protein>
<name>Q0F3K8_9PROT</name>
<dbReference type="AlphaFoldDB" id="Q0F3K8"/>
<dbReference type="Proteomes" id="UP000005297">
    <property type="component" value="Unassembled WGS sequence"/>
</dbReference>
<dbReference type="InParanoid" id="Q0F3K8"/>
<keyword evidence="1" id="KW-0472">Membrane</keyword>
<dbReference type="OrthoDB" id="9181896at2"/>
<evidence type="ECO:0000256" key="1">
    <source>
        <dbReference type="SAM" id="Phobius"/>
    </source>
</evidence>
<dbReference type="RefSeq" id="WP_009851079.1">
    <property type="nucleotide sequence ID" value="NZ_DS022295.1"/>
</dbReference>
<proteinExistence type="predicted"/>
<evidence type="ECO:0000313" key="3">
    <source>
        <dbReference type="Proteomes" id="UP000005297"/>
    </source>
</evidence>
<sequence length="172" mass="19772">MDWTGLLKHLGISRGIVLAIFITTFTMKFGPEYFESIPATPAPWPAIAFALMILTGILLLIWAVIGIWEFIVRKWHSIFSFVYSKLPMTQLQIDLLYGMGQHPSRFLDLDRLPYGNYGEEVLTRLEAIEAIRNLSRKGYVEFYRSNNTAFLTPRGEKAALRIERKTQNVSQD</sequence>
<keyword evidence="3" id="KW-1185">Reference proteome</keyword>
<feature type="transmembrane region" description="Helical" evidence="1">
    <location>
        <begin position="42"/>
        <end position="68"/>
    </location>
</feature>
<organism evidence="2 3">
    <name type="scientific">Mariprofundus ferrooxydans PV-1</name>
    <dbReference type="NCBI Taxonomy" id="314345"/>
    <lineage>
        <taxon>Bacteria</taxon>
        <taxon>Pseudomonadati</taxon>
        <taxon>Pseudomonadota</taxon>
        <taxon>Candidatius Mariprofundia</taxon>
        <taxon>Mariprofundales</taxon>
        <taxon>Mariprofundaceae</taxon>
        <taxon>Mariprofundus</taxon>
    </lineage>
</organism>
<evidence type="ECO:0000313" key="2">
    <source>
        <dbReference type="EMBL" id="EAU55933.1"/>
    </source>
</evidence>
<accession>Q0F3K8</accession>
<dbReference type="eggNOG" id="ENOG5033NRY">
    <property type="taxonomic scope" value="Bacteria"/>
</dbReference>
<dbReference type="EMBL" id="AATS01000001">
    <property type="protein sequence ID" value="EAU55933.1"/>
    <property type="molecule type" value="Genomic_DNA"/>
</dbReference>
<keyword evidence="1" id="KW-1133">Transmembrane helix</keyword>
<feature type="transmembrane region" description="Helical" evidence="1">
    <location>
        <begin position="12"/>
        <end position="30"/>
    </location>
</feature>
<dbReference type="HOGENOM" id="CLU_1553422_0_0_0"/>
<gene>
    <name evidence="2" type="ORF">SPV1_03913</name>
</gene>